<dbReference type="Proteomes" id="UP001596036">
    <property type="component" value="Unassembled WGS sequence"/>
</dbReference>
<keyword evidence="1 4" id="KW-0808">Transferase</keyword>
<feature type="domain" description="N-acetyltransferase" evidence="3">
    <location>
        <begin position="1"/>
        <end position="169"/>
    </location>
</feature>
<evidence type="ECO:0000259" key="3">
    <source>
        <dbReference type="PROSITE" id="PS51186"/>
    </source>
</evidence>
<dbReference type="PANTHER" id="PTHR43877">
    <property type="entry name" value="AMINOALKYLPHOSPHONATE N-ACETYLTRANSFERASE-RELATED-RELATED"/>
    <property type="match status" value="1"/>
</dbReference>
<dbReference type="PROSITE" id="PS51186">
    <property type="entry name" value="GNAT"/>
    <property type="match status" value="1"/>
</dbReference>
<keyword evidence="5" id="KW-1185">Reference proteome</keyword>
<dbReference type="Pfam" id="PF00583">
    <property type="entry name" value="Acetyltransf_1"/>
    <property type="match status" value="1"/>
</dbReference>
<keyword evidence="2 4" id="KW-0012">Acyltransferase</keyword>
<evidence type="ECO:0000313" key="5">
    <source>
        <dbReference type="Proteomes" id="UP001596036"/>
    </source>
</evidence>
<reference evidence="5" key="1">
    <citation type="journal article" date="2019" name="Int. J. Syst. Evol. Microbiol.">
        <title>The Global Catalogue of Microorganisms (GCM) 10K type strain sequencing project: providing services to taxonomists for standard genome sequencing and annotation.</title>
        <authorList>
            <consortium name="The Broad Institute Genomics Platform"/>
            <consortium name="The Broad Institute Genome Sequencing Center for Infectious Disease"/>
            <person name="Wu L."/>
            <person name="Ma J."/>
        </authorList>
    </citation>
    <scope>NUCLEOTIDE SEQUENCE [LARGE SCALE GENOMIC DNA]</scope>
    <source>
        <strain evidence="5">KACC 11407</strain>
    </source>
</reference>
<dbReference type="CDD" id="cd04301">
    <property type="entry name" value="NAT_SF"/>
    <property type="match status" value="1"/>
</dbReference>
<dbReference type="InterPro" id="IPR000182">
    <property type="entry name" value="GNAT_dom"/>
</dbReference>
<dbReference type="InterPro" id="IPR016181">
    <property type="entry name" value="Acyl_CoA_acyltransferase"/>
</dbReference>
<dbReference type="Gene3D" id="3.40.630.30">
    <property type="match status" value="1"/>
</dbReference>
<proteinExistence type="predicted"/>
<organism evidence="4 5">
    <name type="scientific">Lysobacter yangpyeongensis</name>
    <dbReference type="NCBI Taxonomy" id="346182"/>
    <lineage>
        <taxon>Bacteria</taxon>
        <taxon>Pseudomonadati</taxon>
        <taxon>Pseudomonadota</taxon>
        <taxon>Gammaproteobacteria</taxon>
        <taxon>Lysobacterales</taxon>
        <taxon>Lysobacteraceae</taxon>
        <taxon>Lysobacter</taxon>
    </lineage>
</organism>
<gene>
    <name evidence="4" type="ORF">ACFPN1_10895</name>
</gene>
<dbReference type="GO" id="GO:0016746">
    <property type="term" value="F:acyltransferase activity"/>
    <property type="evidence" value="ECO:0007669"/>
    <property type="project" value="UniProtKB-KW"/>
</dbReference>
<evidence type="ECO:0000256" key="2">
    <source>
        <dbReference type="ARBA" id="ARBA00023315"/>
    </source>
</evidence>
<dbReference type="SUPFAM" id="SSF55729">
    <property type="entry name" value="Acyl-CoA N-acyltransferases (Nat)"/>
    <property type="match status" value="1"/>
</dbReference>
<evidence type="ECO:0000256" key="1">
    <source>
        <dbReference type="ARBA" id="ARBA00022679"/>
    </source>
</evidence>
<dbReference type="EMBL" id="JBHSNM010000003">
    <property type="protein sequence ID" value="MFC5570566.1"/>
    <property type="molecule type" value="Genomic_DNA"/>
</dbReference>
<dbReference type="RefSeq" id="WP_386754994.1">
    <property type="nucleotide sequence ID" value="NZ_JBHSNM010000003.1"/>
</dbReference>
<dbReference type="EC" id="2.3.-.-" evidence="4"/>
<sequence length="171" mass="19143">MLVRRATPFDAAVLAELGARTFTDAFGHLYSSQDLQAFIDESHAVSAYEKLLASPLYALWLAEADGEPIGYALAGPCGLPHEDARPGDGELKRLYVTGRAQGGGVGARLFEEALAWLERDGPRTLWISVWSENYGAQRFYARYGFEKAGEYEFIVGQQRDREFMYRRIPRG</sequence>
<accession>A0ABW0SPF9</accession>
<evidence type="ECO:0000313" key="4">
    <source>
        <dbReference type="EMBL" id="MFC5570566.1"/>
    </source>
</evidence>
<name>A0ABW0SPF9_9GAMM</name>
<dbReference type="InterPro" id="IPR050832">
    <property type="entry name" value="Bact_Acetyltransf"/>
</dbReference>
<protein>
    <submittedName>
        <fullName evidence="4">GNAT family N-acetyltransferase</fullName>
        <ecNumber evidence="4">2.3.-.-</ecNumber>
    </submittedName>
</protein>
<comment type="caution">
    <text evidence="4">The sequence shown here is derived from an EMBL/GenBank/DDBJ whole genome shotgun (WGS) entry which is preliminary data.</text>
</comment>